<evidence type="ECO:0000256" key="2">
    <source>
        <dbReference type="ARBA" id="ARBA00010617"/>
    </source>
</evidence>
<evidence type="ECO:0000256" key="7">
    <source>
        <dbReference type="RuleBase" id="RU000461"/>
    </source>
</evidence>
<dbReference type="EMBL" id="MU001691">
    <property type="protein sequence ID" value="KAF2454425.1"/>
    <property type="molecule type" value="Genomic_DNA"/>
</dbReference>
<proteinExistence type="inferred from homology"/>
<evidence type="ECO:0000256" key="3">
    <source>
        <dbReference type="ARBA" id="ARBA00022723"/>
    </source>
</evidence>
<evidence type="ECO:0000256" key="8">
    <source>
        <dbReference type="SAM" id="SignalP"/>
    </source>
</evidence>
<dbReference type="InterPro" id="IPR017972">
    <property type="entry name" value="Cyt_P450_CS"/>
</dbReference>
<dbReference type="PRINTS" id="PR01239">
    <property type="entry name" value="EP450IICYP52"/>
</dbReference>
<dbReference type="GO" id="GO:0016712">
    <property type="term" value="F:oxidoreductase activity, acting on paired donors, with incorporation or reduction of molecular oxygen, reduced flavin or flavoprotein as one donor, and incorporation of one atom of oxygen"/>
    <property type="evidence" value="ECO:0007669"/>
    <property type="project" value="InterPro"/>
</dbReference>
<dbReference type="InterPro" id="IPR001128">
    <property type="entry name" value="Cyt_P450"/>
</dbReference>
<keyword evidence="6 7" id="KW-0503">Monooxygenase</keyword>
<accession>A0A6A6NRP2</accession>
<dbReference type="OrthoDB" id="1470350at2759"/>
<comment type="cofactor">
    <cofactor evidence="1">
        <name>heme</name>
        <dbReference type="ChEBI" id="CHEBI:30413"/>
    </cofactor>
</comment>
<feature type="chain" id="PRO_5025526107" evidence="8">
    <location>
        <begin position="22"/>
        <end position="490"/>
    </location>
</feature>
<evidence type="ECO:0000256" key="1">
    <source>
        <dbReference type="ARBA" id="ARBA00001971"/>
    </source>
</evidence>
<dbReference type="SUPFAM" id="SSF48264">
    <property type="entry name" value="Cytochrome P450"/>
    <property type="match status" value="1"/>
</dbReference>
<sequence>MGLAFALPLAALLAFLCKVLYSSLSNRNGMRKNGCSAPPKLPQKDPVLGLDEFVKWARAMGDGSIIRMFRQRHEKLGKTFQGVMLGTNQIYTMDSKNIQTVLALDFDSYGLEPLRGGVGEYLVGKGIQTSDGPFHKYSRSLVRPTFARNNFANFASLQRHVDEFMGHIPRDSSTFDIQPLLQRLFLDEGTEFLFGESAKSLSPESPQEMNEFLNAHEYAMRGLSIRLQLGKTLQVLHQDKKWFECCRVIHRFLDRHVYRALELQEMRDKSVLLHEMARVTRDPLDLRNQIFHIFFDVKKNISTIVSNVFFNLSRHPKAWQKLRAEVLEIGDDELTVDVLKSKIYLRWVVNETFRIMPLAWATARLSLRDTLLPHGGGPKGTEPIFVPKGTRILVNWAALHMDRDYWGDDVEEWRPERWQDKKPTWEFLPFSGGPRICVAQQLALSQAYYVIVRLMREFKNIESRDSRPFDTTTRLGVSNKNGVKIVLTPA</sequence>
<dbReference type="Proteomes" id="UP000799766">
    <property type="component" value="Unassembled WGS sequence"/>
</dbReference>
<dbReference type="Pfam" id="PF00067">
    <property type="entry name" value="p450"/>
    <property type="match status" value="1"/>
</dbReference>
<evidence type="ECO:0000313" key="9">
    <source>
        <dbReference type="EMBL" id="KAF2454425.1"/>
    </source>
</evidence>
<dbReference type="InterPro" id="IPR036396">
    <property type="entry name" value="Cyt_P450_sf"/>
</dbReference>
<gene>
    <name evidence="9" type="ORF">BDY21DRAFT_103515</name>
</gene>
<dbReference type="GO" id="GO:0005506">
    <property type="term" value="F:iron ion binding"/>
    <property type="evidence" value="ECO:0007669"/>
    <property type="project" value="InterPro"/>
</dbReference>
<dbReference type="PRINTS" id="PR00385">
    <property type="entry name" value="P450"/>
</dbReference>
<keyword evidence="5 7" id="KW-0408">Iron</keyword>
<dbReference type="GO" id="GO:0020037">
    <property type="term" value="F:heme binding"/>
    <property type="evidence" value="ECO:0007669"/>
    <property type="project" value="InterPro"/>
</dbReference>
<dbReference type="AlphaFoldDB" id="A0A6A6NRP2"/>
<dbReference type="PANTHER" id="PTHR24287:SF19">
    <property type="entry name" value="CYTOCHROME P450"/>
    <property type="match status" value="1"/>
</dbReference>
<evidence type="ECO:0000256" key="5">
    <source>
        <dbReference type="ARBA" id="ARBA00023004"/>
    </source>
</evidence>
<organism evidence="9 10">
    <name type="scientific">Lineolata rhizophorae</name>
    <dbReference type="NCBI Taxonomy" id="578093"/>
    <lineage>
        <taxon>Eukaryota</taxon>
        <taxon>Fungi</taxon>
        <taxon>Dikarya</taxon>
        <taxon>Ascomycota</taxon>
        <taxon>Pezizomycotina</taxon>
        <taxon>Dothideomycetes</taxon>
        <taxon>Dothideomycetes incertae sedis</taxon>
        <taxon>Lineolatales</taxon>
        <taxon>Lineolataceae</taxon>
        <taxon>Lineolata</taxon>
    </lineage>
</organism>
<dbReference type="PANTHER" id="PTHR24287">
    <property type="entry name" value="P450, PUTATIVE (EUROFUNG)-RELATED"/>
    <property type="match status" value="1"/>
</dbReference>
<dbReference type="Gene3D" id="1.10.630.10">
    <property type="entry name" value="Cytochrome P450"/>
    <property type="match status" value="1"/>
</dbReference>
<dbReference type="PROSITE" id="PS00086">
    <property type="entry name" value="CYTOCHROME_P450"/>
    <property type="match status" value="1"/>
</dbReference>
<feature type="signal peptide" evidence="8">
    <location>
        <begin position="1"/>
        <end position="21"/>
    </location>
</feature>
<evidence type="ECO:0000256" key="6">
    <source>
        <dbReference type="ARBA" id="ARBA00023033"/>
    </source>
</evidence>
<keyword evidence="4 7" id="KW-0560">Oxidoreductase</keyword>
<name>A0A6A6NRP2_9PEZI</name>
<evidence type="ECO:0000313" key="10">
    <source>
        <dbReference type="Proteomes" id="UP000799766"/>
    </source>
</evidence>
<keyword evidence="10" id="KW-1185">Reference proteome</keyword>
<reference evidence="9" key="1">
    <citation type="journal article" date="2020" name="Stud. Mycol.">
        <title>101 Dothideomycetes genomes: a test case for predicting lifestyles and emergence of pathogens.</title>
        <authorList>
            <person name="Haridas S."/>
            <person name="Albert R."/>
            <person name="Binder M."/>
            <person name="Bloem J."/>
            <person name="Labutti K."/>
            <person name="Salamov A."/>
            <person name="Andreopoulos B."/>
            <person name="Baker S."/>
            <person name="Barry K."/>
            <person name="Bills G."/>
            <person name="Bluhm B."/>
            <person name="Cannon C."/>
            <person name="Castanera R."/>
            <person name="Culley D."/>
            <person name="Daum C."/>
            <person name="Ezra D."/>
            <person name="Gonzalez J."/>
            <person name="Henrissat B."/>
            <person name="Kuo A."/>
            <person name="Liang C."/>
            <person name="Lipzen A."/>
            <person name="Lutzoni F."/>
            <person name="Magnuson J."/>
            <person name="Mondo S."/>
            <person name="Nolan M."/>
            <person name="Ohm R."/>
            <person name="Pangilinan J."/>
            <person name="Park H.-J."/>
            <person name="Ramirez L."/>
            <person name="Alfaro M."/>
            <person name="Sun H."/>
            <person name="Tritt A."/>
            <person name="Yoshinaga Y."/>
            <person name="Zwiers L.-H."/>
            <person name="Turgeon B."/>
            <person name="Goodwin S."/>
            <person name="Spatafora J."/>
            <person name="Crous P."/>
            <person name="Grigoriev I."/>
        </authorList>
    </citation>
    <scope>NUCLEOTIDE SEQUENCE</scope>
    <source>
        <strain evidence="9">ATCC 16933</strain>
    </source>
</reference>
<protein>
    <submittedName>
        <fullName evidence="9">Cytochrome P450 alkane hydroxylase-like protein</fullName>
    </submittedName>
</protein>
<dbReference type="InterPro" id="IPR047146">
    <property type="entry name" value="Cyt_P450_E_CYP52_fungi"/>
</dbReference>
<comment type="similarity">
    <text evidence="2 7">Belongs to the cytochrome P450 family.</text>
</comment>
<keyword evidence="3 7" id="KW-0479">Metal-binding</keyword>
<dbReference type="CDD" id="cd11063">
    <property type="entry name" value="CYP52"/>
    <property type="match status" value="1"/>
</dbReference>
<keyword evidence="8" id="KW-0732">Signal</keyword>
<keyword evidence="7" id="KW-0349">Heme</keyword>
<dbReference type="InterPro" id="IPR002974">
    <property type="entry name" value="Cyt_P450_E_CYP52_ascomycetes"/>
</dbReference>
<evidence type="ECO:0000256" key="4">
    <source>
        <dbReference type="ARBA" id="ARBA00023002"/>
    </source>
</evidence>